<dbReference type="SUPFAM" id="SSF53254">
    <property type="entry name" value="Phosphoglycerate mutase-like"/>
    <property type="match status" value="1"/>
</dbReference>
<dbReference type="Proteomes" id="UP000002407">
    <property type="component" value="Chromosome"/>
</dbReference>
<dbReference type="InterPro" id="IPR013078">
    <property type="entry name" value="His_Pase_superF_clade-1"/>
</dbReference>
<name>A7I1T6_CAMHC</name>
<organism evidence="3 4">
    <name type="scientific">Campylobacter hominis (strain ATCC BAA-381 / DSM 21671 / CCUG 45161 / LMG 19568 / NCTC 13146 / CH001A)</name>
    <dbReference type="NCBI Taxonomy" id="360107"/>
    <lineage>
        <taxon>Bacteria</taxon>
        <taxon>Pseudomonadati</taxon>
        <taxon>Campylobacterota</taxon>
        <taxon>Epsilonproteobacteria</taxon>
        <taxon>Campylobacterales</taxon>
        <taxon>Campylobacteraceae</taxon>
        <taxon>Campylobacter</taxon>
    </lineage>
</organism>
<dbReference type="CDD" id="cd07067">
    <property type="entry name" value="HP_PGM_like"/>
    <property type="match status" value="1"/>
</dbReference>
<protein>
    <submittedName>
        <fullName evidence="3">Phosphohistidine phosphatase SixA</fullName>
    </submittedName>
</protein>
<dbReference type="eggNOG" id="COG2062">
    <property type="taxonomic scope" value="Bacteria"/>
</dbReference>
<evidence type="ECO:0000256" key="1">
    <source>
        <dbReference type="ARBA" id="ARBA00022801"/>
    </source>
</evidence>
<dbReference type="PANTHER" id="PTHR20935:SF1">
    <property type="entry name" value="SLL1549 PROTEIN"/>
    <property type="match status" value="1"/>
</dbReference>
<dbReference type="AlphaFoldDB" id="A7I1T6"/>
<accession>A7I1T6</accession>
<dbReference type="STRING" id="360107.CHAB381_0915"/>
<dbReference type="RefSeq" id="WP_012108769.1">
    <property type="nucleotide sequence ID" value="NC_009714.1"/>
</dbReference>
<dbReference type="InterPro" id="IPR051021">
    <property type="entry name" value="Mito_Ser/Thr_phosphatase"/>
</dbReference>
<dbReference type="Gene3D" id="3.40.50.1240">
    <property type="entry name" value="Phosphoglycerate mutase-like"/>
    <property type="match status" value="1"/>
</dbReference>
<dbReference type="HOGENOM" id="CLU_084603_2_2_7"/>
<dbReference type="EMBL" id="CP000776">
    <property type="protein sequence ID" value="ABS51925.1"/>
    <property type="molecule type" value="Genomic_DNA"/>
</dbReference>
<dbReference type="KEGG" id="cha:CHAB381_0915"/>
<sequence length="159" mass="18082">MKQIYFIRHAKSEKDGKTDFDRDLSQKGKNDAKEAGKFLKKSKIKPDMIFASSAIRAAKTAKIIAGELNTKKLEFKEELYDITLDNFVNFIKKIDDKYKCVMIIAHNPTITEAAEYLSDSFITNLPTCGIFGVEFDINSFSDISEDSGEAIMFDYPKMH</sequence>
<dbReference type="PANTHER" id="PTHR20935">
    <property type="entry name" value="PHOSPHOGLYCERATE MUTASE-RELATED"/>
    <property type="match status" value="1"/>
</dbReference>
<keyword evidence="1" id="KW-0378">Hydrolase</keyword>
<dbReference type="InterPro" id="IPR004449">
    <property type="entry name" value="SixA"/>
</dbReference>
<dbReference type="OrthoDB" id="9810154at2"/>
<keyword evidence="4" id="KW-1185">Reference proteome</keyword>
<evidence type="ECO:0000313" key="4">
    <source>
        <dbReference type="Proteomes" id="UP000002407"/>
    </source>
</evidence>
<dbReference type="GO" id="GO:0101006">
    <property type="term" value="F:protein histidine phosphatase activity"/>
    <property type="evidence" value="ECO:0007669"/>
    <property type="project" value="InterPro"/>
</dbReference>
<evidence type="ECO:0000313" key="3">
    <source>
        <dbReference type="EMBL" id="ABS51925.1"/>
    </source>
</evidence>
<evidence type="ECO:0000256" key="2">
    <source>
        <dbReference type="PIRSR" id="PIRSR613078-2"/>
    </source>
</evidence>
<dbReference type="SMART" id="SM00855">
    <property type="entry name" value="PGAM"/>
    <property type="match status" value="1"/>
</dbReference>
<gene>
    <name evidence="3" type="ordered locus">CHAB381_0915</name>
</gene>
<feature type="binding site" evidence="2">
    <location>
        <position position="56"/>
    </location>
    <ligand>
        <name>substrate</name>
    </ligand>
</feature>
<dbReference type="InterPro" id="IPR029033">
    <property type="entry name" value="His_PPase_superfam"/>
</dbReference>
<dbReference type="GO" id="GO:0005737">
    <property type="term" value="C:cytoplasm"/>
    <property type="evidence" value="ECO:0007669"/>
    <property type="project" value="InterPro"/>
</dbReference>
<dbReference type="NCBIfam" id="TIGR00249">
    <property type="entry name" value="sixA"/>
    <property type="match status" value="1"/>
</dbReference>
<reference evidence="4" key="1">
    <citation type="submission" date="2007-07" db="EMBL/GenBank/DDBJ databases">
        <title>Complete genome sequence of Campylobacter hominis ATCC BAA-381, a commensal isolated from the human gastrointestinal tract.</title>
        <authorList>
            <person name="Fouts D.E."/>
            <person name="Mongodin E.F."/>
            <person name="Puiu D."/>
            <person name="Sebastian Y."/>
            <person name="Miller W.G."/>
            <person name="Mandrell R.E."/>
            <person name="Nelson K.E."/>
        </authorList>
    </citation>
    <scope>NUCLEOTIDE SEQUENCE [LARGE SCALE GENOMIC DNA]</scope>
    <source>
        <strain evidence="4">ATCC BAA-381 / LMG 19568 / NCTC 13146 / CH001A</strain>
    </source>
</reference>
<proteinExistence type="predicted"/>
<dbReference type="Pfam" id="PF00300">
    <property type="entry name" value="His_Phos_1"/>
    <property type="match status" value="1"/>
</dbReference>